<dbReference type="STRING" id="336722.F9XFI6"/>
<dbReference type="InterPro" id="IPR032821">
    <property type="entry name" value="PKS_assoc"/>
</dbReference>
<dbReference type="InterPro" id="IPR006162">
    <property type="entry name" value="Ppantetheine_attach_site"/>
</dbReference>
<dbReference type="InterPro" id="IPR020843">
    <property type="entry name" value="ER"/>
</dbReference>
<dbReference type="SMART" id="SM00825">
    <property type="entry name" value="PKS_KS"/>
    <property type="match status" value="1"/>
</dbReference>
<dbReference type="InterPro" id="IPR013968">
    <property type="entry name" value="PKS_KR"/>
</dbReference>
<dbReference type="OMA" id="ETGYLEC"/>
<dbReference type="InterPro" id="IPR036736">
    <property type="entry name" value="ACP-like_sf"/>
</dbReference>
<dbReference type="SUPFAM" id="SSF50129">
    <property type="entry name" value="GroES-like"/>
    <property type="match status" value="1"/>
</dbReference>
<dbReference type="InterPro" id="IPR016036">
    <property type="entry name" value="Malonyl_transacylase_ACP-bd"/>
</dbReference>
<dbReference type="InterPro" id="IPR049552">
    <property type="entry name" value="PKS_DH_N"/>
</dbReference>
<dbReference type="GO" id="GO:0006633">
    <property type="term" value="P:fatty acid biosynthetic process"/>
    <property type="evidence" value="ECO:0007669"/>
    <property type="project" value="TreeGrafter"/>
</dbReference>
<dbReference type="SMART" id="SM00827">
    <property type="entry name" value="PKS_AT"/>
    <property type="match status" value="1"/>
</dbReference>
<feature type="domain" description="PKS/mFAS DH" evidence="9">
    <location>
        <begin position="930"/>
        <end position="1243"/>
    </location>
</feature>
<dbReference type="GO" id="GO:0004312">
    <property type="term" value="F:fatty acid synthase activity"/>
    <property type="evidence" value="ECO:0007669"/>
    <property type="project" value="TreeGrafter"/>
</dbReference>
<dbReference type="GeneID" id="13397684"/>
<proteinExistence type="predicted"/>
<evidence type="ECO:0000259" key="9">
    <source>
        <dbReference type="PROSITE" id="PS52019"/>
    </source>
</evidence>
<dbReference type="RefSeq" id="XP_003850944.1">
    <property type="nucleotide sequence ID" value="XM_003850896.1"/>
</dbReference>
<dbReference type="GO" id="GO:0016491">
    <property type="term" value="F:oxidoreductase activity"/>
    <property type="evidence" value="ECO:0007669"/>
    <property type="project" value="InterPro"/>
</dbReference>
<dbReference type="PANTHER" id="PTHR43775:SF18">
    <property type="entry name" value="ENZYME, PUTATIVE (JCVI)-RELATED"/>
    <property type="match status" value="1"/>
</dbReference>
<evidence type="ECO:0000313" key="11">
    <source>
        <dbReference type="Proteomes" id="UP000008062"/>
    </source>
</evidence>
<dbReference type="Gene3D" id="3.40.47.10">
    <property type="match status" value="1"/>
</dbReference>
<dbReference type="InterPro" id="IPR016035">
    <property type="entry name" value="Acyl_Trfase/lysoPLipase"/>
</dbReference>
<evidence type="ECO:0000256" key="5">
    <source>
        <dbReference type="PROSITE-ProRule" id="PRU01363"/>
    </source>
</evidence>
<name>F9XFI6_ZYMTI</name>
<reference evidence="10 11" key="1">
    <citation type="journal article" date="2011" name="PLoS Genet.">
        <title>Finished genome of the fungal wheat pathogen Mycosphaerella graminicola reveals dispensome structure, chromosome plasticity, and stealth pathogenesis.</title>
        <authorList>
            <person name="Goodwin S.B."/>
            <person name="Ben M'barek S."/>
            <person name="Dhillon B."/>
            <person name="Wittenberg A.H.J."/>
            <person name="Crane C.F."/>
            <person name="Hane J.K."/>
            <person name="Foster A.J."/>
            <person name="Van der Lee T.A.J."/>
            <person name="Grimwood J."/>
            <person name="Aerts A."/>
            <person name="Antoniw J."/>
            <person name="Bailey A."/>
            <person name="Bluhm B."/>
            <person name="Bowler J."/>
            <person name="Bristow J."/>
            <person name="van der Burgt A."/>
            <person name="Canto-Canche B."/>
            <person name="Churchill A.C.L."/>
            <person name="Conde-Ferraez L."/>
            <person name="Cools H.J."/>
            <person name="Coutinho P.M."/>
            <person name="Csukai M."/>
            <person name="Dehal P."/>
            <person name="De Wit P."/>
            <person name="Donzelli B."/>
            <person name="van de Geest H.C."/>
            <person name="van Ham R.C.H.J."/>
            <person name="Hammond-Kosack K.E."/>
            <person name="Henrissat B."/>
            <person name="Kilian A."/>
            <person name="Kobayashi A.K."/>
            <person name="Koopmann E."/>
            <person name="Kourmpetis Y."/>
            <person name="Kuzniar A."/>
            <person name="Lindquist E."/>
            <person name="Lombard V."/>
            <person name="Maliepaard C."/>
            <person name="Martins N."/>
            <person name="Mehrabi R."/>
            <person name="Nap J.P.H."/>
            <person name="Ponomarenko A."/>
            <person name="Rudd J.J."/>
            <person name="Salamov A."/>
            <person name="Schmutz J."/>
            <person name="Schouten H.J."/>
            <person name="Shapiro H."/>
            <person name="Stergiopoulos I."/>
            <person name="Torriani S.F.F."/>
            <person name="Tu H."/>
            <person name="de Vries R.P."/>
            <person name="Waalwijk C."/>
            <person name="Ware S.B."/>
            <person name="Wiebenga A."/>
            <person name="Zwiers L.-H."/>
            <person name="Oliver R.P."/>
            <person name="Grigoriev I.V."/>
            <person name="Kema G.H.J."/>
        </authorList>
    </citation>
    <scope>NUCLEOTIDE SEQUENCE [LARGE SCALE GENOMIC DNA]</scope>
    <source>
        <strain evidence="11">CBS 115943 / IPO323</strain>
    </source>
</reference>
<dbReference type="Pfam" id="PF02801">
    <property type="entry name" value="Ketoacyl-synt_C"/>
    <property type="match status" value="1"/>
</dbReference>
<dbReference type="Gene3D" id="1.10.1200.10">
    <property type="entry name" value="ACP-like"/>
    <property type="match status" value="1"/>
</dbReference>
<evidence type="ECO:0000256" key="6">
    <source>
        <dbReference type="SAM" id="MobiDB-lite"/>
    </source>
</evidence>
<dbReference type="InterPro" id="IPR057326">
    <property type="entry name" value="KR_dom"/>
</dbReference>
<dbReference type="Gene3D" id="3.40.366.10">
    <property type="entry name" value="Malonyl-Coenzyme A Acyl Carrier Protein, domain 2"/>
    <property type="match status" value="1"/>
</dbReference>
<dbReference type="PROSITE" id="PS52004">
    <property type="entry name" value="KS3_2"/>
    <property type="match status" value="1"/>
</dbReference>
<dbReference type="SUPFAM" id="SSF55048">
    <property type="entry name" value="Probable ACP-binding domain of malonyl-CoA ACP transacylase"/>
    <property type="match status" value="1"/>
</dbReference>
<feature type="active site" description="Proton acceptor; for dehydratase activity" evidence="5">
    <location>
        <position position="962"/>
    </location>
</feature>
<dbReference type="Pfam" id="PF14765">
    <property type="entry name" value="PS-DH"/>
    <property type="match status" value="1"/>
</dbReference>
<dbReference type="Pfam" id="PF08659">
    <property type="entry name" value="KR"/>
    <property type="match status" value="1"/>
</dbReference>
<dbReference type="Gene3D" id="3.40.50.720">
    <property type="entry name" value="NAD(P)-binding Rossmann-like Domain"/>
    <property type="match status" value="3"/>
</dbReference>
<dbReference type="HOGENOM" id="CLU_000022_31_1_1"/>
<dbReference type="PROSITE" id="PS50075">
    <property type="entry name" value="CARRIER"/>
    <property type="match status" value="1"/>
</dbReference>
<dbReference type="InterPro" id="IPR013154">
    <property type="entry name" value="ADH-like_N"/>
</dbReference>
<dbReference type="CDD" id="cd00833">
    <property type="entry name" value="PKS"/>
    <property type="match status" value="1"/>
</dbReference>
<keyword evidence="2" id="KW-0597">Phosphoprotein</keyword>
<dbReference type="InParanoid" id="F9XFI6"/>
<dbReference type="InterPro" id="IPR016039">
    <property type="entry name" value="Thiolase-like"/>
</dbReference>
<dbReference type="Gene3D" id="3.10.129.110">
    <property type="entry name" value="Polyketide synthase dehydratase"/>
    <property type="match status" value="1"/>
</dbReference>
<dbReference type="InterPro" id="IPR049551">
    <property type="entry name" value="PKS_DH_C"/>
</dbReference>
<keyword evidence="11" id="KW-1185">Reference proteome</keyword>
<dbReference type="InterPro" id="IPR014043">
    <property type="entry name" value="Acyl_transferase_dom"/>
</dbReference>
<evidence type="ECO:0000313" key="10">
    <source>
        <dbReference type="EMBL" id="EGP85920.1"/>
    </source>
</evidence>
<dbReference type="InterPro" id="IPR036291">
    <property type="entry name" value="NAD(P)-bd_dom_sf"/>
</dbReference>
<dbReference type="InterPro" id="IPR042104">
    <property type="entry name" value="PKS_dehydratase_sf"/>
</dbReference>
<evidence type="ECO:0000256" key="4">
    <source>
        <dbReference type="ARBA" id="ARBA00023268"/>
    </source>
</evidence>
<dbReference type="Proteomes" id="UP000008062">
    <property type="component" value="Chromosome 7"/>
</dbReference>
<feature type="region of interest" description="Disordered" evidence="6">
    <location>
        <begin position="2375"/>
        <end position="2400"/>
    </location>
</feature>
<dbReference type="OrthoDB" id="329835at2759"/>
<evidence type="ECO:0000259" key="8">
    <source>
        <dbReference type="PROSITE" id="PS52004"/>
    </source>
</evidence>
<dbReference type="PANTHER" id="PTHR43775">
    <property type="entry name" value="FATTY ACID SYNTHASE"/>
    <property type="match status" value="1"/>
</dbReference>
<feature type="region of interest" description="N-terminal hotdog fold" evidence="5">
    <location>
        <begin position="930"/>
        <end position="1071"/>
    </location>
</feature>
<dbReference type="InterPro" id="IPR009081">
    <property type="entry name" value="PP-bd_ACP"/>
</dbReference>
<feature type="region of interest" description="C-terminal hotdog fold" evidence="5">
    <location>
        <begin position="1084"/>
        <end position="1243"/>
    </location>
</feature>
<evidence type="ECO:0000256" key="1">
    <source>
        <dbReference type="ARBA" id="ARBA00022450"/>
    </source>
</evidence>
<keyword evidence="3" id="KW-0808">Transferase</keyword>
<dbReference type="InterPro" id="IPR001227">
    <property type="entry name" value="Ac_transferase_dom_sf"/>
</dbReference>
<dbReference type="InterPro" id="IPR020806">
    <property type="entry name" value="PKS_PP-bd"/>
</dbReference>
<dbReference type="InterPro" id="IPR056501">
    <property type="entry name" value="NAD-bd_HRPKS_sdrA"/>
</dbReference>
<dbReference type="GO" id="GO:0030639">
    <property type="term" value="P:polyketide biosynthetic process"/>
    <property type="evidence" value="ECO:0000304"/>
    <property type="project" value="PHI-base"/>
</dbReference>
<feature type="compositionally biased region" description="Basic and acidic residues" evidence="6">
    <location>
        <begin position="1405"/>
        <end position="1426"/>
    </location>
</feature>
<dbReference type="eggNOG" id="KOG1202">
    <property type="taxonomic scope" value="Eukaryota"/>
</dbReference>
<dbReference type="InterPro" id="IPR014031">
    <property type="entry name" value="Ketoacyl_synth_C"/>
</dbReference>
<feature type="domain" description="Ketosynthase family 3 (KS3)" evidence="8">
    <location>
        <begin position="13"/>
        <end position="440"/>
    </location>
</feature>
<feature type="active site" description="Proton donor; for dehydratase activity" evidence="5">
    <location>
        <position position="1148"/>
    </location>
</feature>
<dbReference type="SMART" id="SM00822">
    <property type="entry name" value="PKS_KR"/>
    <property type="match status" value="1"/>
</dbReference>
<dbReference type="InterPro" id="IPR011032">
    <property type="entry name" value="GroES-like_sf"/>
</dbReference>
<keyword evidence="1" id="KW-0596">Phosphopantetheine</keyword>
<dbReference type="InterPro" id="IPR049900">
    <property type="entry name" value="PKS_mFAS_DH"/>
</dbReference>
<dbReference type="PROSITE" id="PS52019">
    <property type="entry name" value="PKS_MFAS_DH"/>
    <property type="match status" value="1"/>
</dbReference>
<feature type="domain" description="Carrier" evidence="7">
    <location>
        <begin position="2307"/>
        <end position="2383"/>
    </location>
</feature>
<dbReference type="InterPro" id="IPR050091">
    <property type="entry name" value="PKS_NRPS_Biosynth_Enz"/>
</dbReference>
<dbReference type="Pfam" id="PF21089">
    <property type="entry name" value="PKS_DH_N"/>
    <property type="match status" value="1"/>
</dbReference>
<dbReference type="EMBL" id="CM001202">
    <property type="protein sequence ID" value="EGP85920.1"/>
    <property type="molecule type" value="Genomic_DNA"/>
</dbReference>
<sequence>MASEHRSSKEFKQEPLAIVGLACRLPGHCNSPRDFLNLLQAGRIASIEVPKSRFNRDGFYAGPNQPGSIRSPGGMFIEDIDPKTFDATFFGINKQTAVAMDPQQRQLLEVVYEAMENAGIRLEDVNKKPIGCFVGSYAVDYGDIQGRDPADRAPGVTVGVGRAILSNRISYFLNTQGPSMTIDTACSGSLVGLDVAARYLSSGEIDGAIVAGANIYLSPEHAMDKGVINGAMSPTGKCHTFDARADGYIKAEAVNAVIVKRLSDALRDGDPVRAIIRGSATNNDGRTGGITAPSPEAQAVAIRAAYANAGITDFNATTYVECHGTGTQAGDPAEAQGVASVFAETRDPLHPLIIGSAKANIGHSEPAAGVTGLIKAILTLESDSIPGLPSLQTPNPQIDFEGLRLRVSRDAVPWPEVALRRVSVNSFGYGGSNVHLVLDAPNNEQRRLFQFSYEGNDTGRLLQQERGPSRPTLLVLSAHDEQAVRRNFLSLQKHLLNPSISTDLGSLSYTLSERRSRLFHRGFIVTDSSELDVGHLVTGKRRGKPPNIGFIFTGQGAQWPRQGKALLEYYPQAKKVILDLDDVLARLPHPPAWKLIDELTLSRTADEVQRPELSQALVTALQLALVHILKEWNVIPTAVLGHSSGEIAAAAATGIITNAQAITLAYYRGYAAERAAQVSGYGMLATGVGAVEVRPFLEGVEDGVEIACCNSPRSTTLSGRVEQLHTVQSRLEAAGLFARPLRVNVAYHSQFIKEVADDYRKLIAPIVSDEESQGERPIMYSSLTGRKRGLKVNADYWAKNMASVVRFDEALTELVQDTDASIDFLVEIGPSGALAGPVKQVLEQAQRHQEVSYTPAFARGKNAIRTLVECAGRAFIAGTDVDISRVNAIDSQHRPPVLVDLPNYSWDRSQEYWYENESSADWRHRLHPHHELLGSKVLGTSWQEPTWKNTLRVEDLPWLADHKATQSSSLGSEILFPATAFLAMAIEAIQQQHEGLTGVVPQTSIHGVRLRDIKFHRALPFQSESDVRIRLTLRPRTGDKSVWHEYNVASFVLERWQEHSSGLVRLAHAEEAAHAEGEEAHPLERPVPGDLWYKAMRDVGYKFGPSFRTQKAISAYPGQRRSRSLVSLREPALQRPASRYLIHPATFDGCIQSTAPAMWEGVRWDVNELLVPVSINDMFVSSHLTPSTDEARVEATADYSGVGRPESAKSHVYHISAHDTSSGQLVLQVSGLSHSIIDRSPSIYDKHRYSQVQWKPDITFERQAYPAGSLSLTDEYISLVLHKHSRLSVLEIVHTPDADQSLWLGGSSKFREAASDFTLAVSGFDELVKFQSKYPADATDGRFVVIERTTEALEAFALAQPESFQHDLVIYRSGLASDAELVQSARKYLKDGGYLLWSREQDTSSSEEHAGIDGHDDPVDSSHEEIAGGGNGIRRKANIEGLCPKDLRRIQLDIPRTLLREDVTLWADFSHSNSAGAGGNVKLCSLTRPDEAVRALLGGIAQAGWRMTHDGEPPAEVDSSAISLVIESGQPILPDISEKDWVSLQELLASGAPILWITEGSQMRPSQPHKALIHGLRRTAKAEDPLLELITLDVECINGPNTVPAVLDVLQRLKAGKLKGTGVDFEFAEREGVVYVPRVVPDTELNSAAAQRGRAGRSIPTTHRPLSSFDARVALHCEKPGDLDSLTWQEEDVVETLQPGTVEVEIMAVSLAFKDVAVAMGLVPENEHVLGLDGAGIVRRVASSGVVALRPGQRVVVSGHGVLANRVIKPACRVHELPAWMSFEQVATTPFITALHSLEGLAKLRKGSRVLVHSASGALGAAVIQLCQVAQAEVFATVGSAEKKEFLVREYGIPEDHIFSSRDTAFSHGIKKITGGRGVDIVLNSLTGELLEESWRCIAEGGTFIELGKRDLLDRGYLPLQPFLRNTSYRCIDFGHREMPDELIGETLKKAITLLEQGVLKPIEPVTVFRFDQISAAFRAMGGYHIGRVVVSRSAPPDVLIPVRPRARRLHLDPGAAYVLIGGLKGLNGGIAVQLALWGARTLVVLGRSGYDDDKSQAVLRELELLNTRVVLVQGDVARYEDVGRCLKAAGSPIRGIVHAAMVLRDRVFASMTNQEYHQALRSKVQGAWNLHRAAEELGISLDFFTLFSSISGLIGQKGQANYAAGNAFLDALAEHRKARGLPACSIDLGAIDDVGYMSEHVDLLRALDTDSWTPINQSLLHEILQFSIEQQDKEAPINPASSAQLVTSISHHQKPGGALLSDARFGALGRGYIGEDDDSADEIEAGGAAEVRAFKTLVQNGANTASLQQGAVAAIKAHLAKILQSTQPIEEERSLIDYGIDSLAGVELRNWIRSRFDVELSTLEVTQTPSLSALGSKVVKRKSSSEHDDERARKRVRKD</sequence>
<feature type="compositionally biased region" description="Basic and acidic residues" evidence="6">
    <location>
        <begin position="2384"/>
        <end position="2393"/>
    </location>
</feature>
<dbReference type="InterPro" id="IPR014030">
    <property type="entry name" value="Ketoacyl_synth_N"/>
</dbReference>
<dbReference type="Pfam" id="PF23114">
    <property type="entry name" value="NAD-bd_HRPKS_sdrA"/>
    <property type="match status" value="1"/>
</dbReference>
<dbReference type="Pfam" id="PF08240">
    <property type="entry name" value="ADH_N"/>
    <property type="match status" value="1"/>
</dbReference>
<gene>
    <name evidence="10" type="primary">PKS7</name>
    <name evidence="10" type="ORF">MYCGRDRAFT_45348</name>
</gene>
<dbReference type="Pfam" id="PF00698">
    <property type="entry name" value="Acyl_transf_1"/>
    <property type="match status" value="1"/>
</dbReference>
<dbReference type="CDD" id="cd05195">
    <property type="entry name" value="enoyl_red"/>
    <property type="match status" value="1"/>
</dbReference>
<dbReference type="SMART" id="SM00826">
    <property type="entry name" value="PKS_DH"/>
    <property type="match status" value="1"/>
</dbReference>
<dbReference type="SMART" id="SM00823">
    <property type="entry name" value="PKS_PP"/>
    <property type="match status" value="1"/>
</dbReference>
<dbReference type="Pfam" id="PF00109">
    <property type="entry name" value="ketoacyl-synt"/>
    <property type="match status" value="1"/>
</dbReference>
<dbReference type="SUPFAM" id="SSF52151">
    <property type="entry name" value="FabD/lysophospholipase-like"/>
    <property type="match status" value="1"/>
</dbReference>
<dbReference type="SUPFAM" id="SSF51735">
    <property type="entry name" value="NAD(P)-binding Rossmann-fold domains"/>
    <property type="match status" value="2"/>
</dbReference>
<dbReference type="Gene3D" id="3.90.180.10">
    <property type="entry name" value="Medium-chain alcohol dehydrogenases, catalytic domain"/>
    <property type="match status" value="1"/>
</dbReference>
<accession>F9XFI6</accession>
<evidence type="ECO:0000256" key="3">
    <source>
        <dbReference type="ARBA" id="ARBA00022679"/>
    </source>
</evidence>
<keyword evidence="4" id="KW-0511">Multifunctional enzyme</keyword>
<dbReference type="Pfam" id="PF16197">
    <property type="entry name" value="KAsynt_C_assoc"/>
    <property type="match status" value="1"/>
</dbReference>
<dbReference type="SMART" id="SM00829">
    <property type="entry name" value="PKS_ER"/>
    <property type="match status" value="1"/>
</dbReference>
<feature type="region of interest" description="Disordered" evidence="6">
    <location>
        <begin position="1405"/>
        <end position="1432"/>
    </location>
</feature>
<dbReference type="Pfam" id="PF13602">
    <property type="entry name" value="ADH_zinc_N_2"/>
    <property type="match status" value="1"/>
</dbReference>
<dbReference type="Pfam" id="PF00550">
    <property type="entry name" value="PP-binding"/>
    <property type="match status" value="1"/>
</dbReference>
<dbReference type="GO" id="GO:0031177">
    <property type="term" value="F:phosphopantetheine binding"/>
    <property type="evidence" value="ECO:0007669"/>
    <property type="project" value="InterPro"/>
</dbReference>
<evidence type="ECO:0000256" key="2">
    <source>
        <dbReference type="ARBA" id="ARBA00022553"/>
    </source>
</evidence>
<dbReference type="InterPro" id="IPR020841">
    <property type="entry name" value="PKS_Beta-ketoAc_synthase_dom"/>
</dbReference>
<dbReference type="PROSITE" id="PS00012">
    <property type="entry name" value="PHOSPHOPANTETHEINE"/>
    <property type="match status" value="1"/>
</dbReference>
<dbReference type="PHI-base" id="PHI:8596"/>
<protein>
    <submittedName>
        <fullName evidence="10">Polyketide synthase</fullName>
    </submittedName>
</protein>
<organism evidence="10 11">
    <name type="scientific">Zymoseptoria tritici (strain CBS 115943 / IPO323)</name>
    <name type="common">Speckled leaf blotch fungus</name>
    <name type="synonym">Septoria tritici</name>
    <dbReference type="NCBI Taxonomy" id="336722"/>
    <lineage>
        <taxon>Eukaryota</taxon>
        <taxon>Fungi</taxon>
        <taxon>Dikarya</taxon>
        <taxon>Ascomycota</taxon>
        <taxon>Pezizomycotina</taxon>
        <taxon>Dothideomycetes</taxon>
        <taxon>Dothideomycetidae</taxon>
        <taxon>Mycosphaerellales</taxon>
        <taxon>Mycosphaerellaceae</taxon>
        <taxon>Zymoseptoria</taxon>
    </lineage>
</organism>
<dbReference type="InterPro" id="IPR020807">
    <property type="entry name" value="PKS_DH"/>
</dbReference>
<dbReference type="Gene3D" id="3.30.70.3290">
    <property type="match status" value="1"/>
</dbReference>
<evidence type="ECO:0000259" key="7">
    <source>
        <dbReference type="PROSITE" id="PS50075"/>
    </source>
</evidence>
<dbReference type="KEGG" id="ztr:MYCGRDRAFT_45348"/>
<dbReference type="SUPFAM" id="SSF53901">
    <property type="entry name" value="Thiolase-like"/>
    <property type="match status" value="1"/>
</dbReference>
<dbReference type="SUPFAM" id="SSF47336">
    <property type="entry name" value="ACP-like"/>
    <property type="match status" value="1"/>
</dbReference>